<feature type="binding site" evidence="5">
    <location>
        <position position="59"/>
    </location>
    <ligand>
        <name>ATP</name>
        <dbReference type="ChEBI" id="CHEBI:30616"/>
    </ligand>
</feature>
<dbReference type="InterPro" id="IPR001404">
    <property type="entry name" value="Hsp90_fam"/>
</dbReference>
<dbReference type="EMBL" id="KQ087181">
    <property type="protein sequence ID" value="KLT45516.1"/>
    <property type="molecule type" value="Genomic_DNA"/>
</dbReference>
<dbReference type="OrthoDB" id="28737at2759"/>
<feature type="binding site" evidence="5">
    <location>
        <position position="107"/>
    </location>
    <ligand>
        <name>ATP</name>
        <dbReference type="ChEBI" id="CHEBI:30616"/>
    </ligand>
</feature>
<organism evidence="7 8">
    <name type="scientific">Cutaneotrichosporon oleaginosum</name>
    <dbReference type="NCBI Taxonomy" id="879819"/>
    <lineage>
        <taxon>Eukaryota</taxon>
        <taxon>Fungi</taxon>
        <taxon>Dikarya</taxon>
        <taxon>Basidiomycota</taxon>
        <taxon>Agaricomycotina</taxon>
        <taxon>Tremellomycetes</taxon>
        <taxon>Trichosporonales</taxon>
        <taxon>Trichosporonaceae</taxon>
        <taxon>Cutaneotrichosporon</taxon>
    </lineage>
</organism>
<sequence length="773" mass="87301">MKLQKLLLGAAAFFLPFAAAQEGADVDEHETFNYRSDIARLRSLVIHSLYSHKDVFLRELLSNANDALEKLRLESLTNRDVLSAGEPNITISVETEDGKTGRLIVRDTGIGMNRSELAKNLGTIARSGTNEFLANAERTGKADTNFIGQFGLGFYSSFLVSPTVQVSSIPPVSEKDPEPVQYTFVSSAKGDKFEVFRDPRGNTLGRGSEIVLDIGEEDSEFLSPTTLKALIEKHSTFSTTFPIYVREATAKTKSEDGDSEDAEDADEWDYTWTHVNSQPPIWMREPSQVPKEDYIEFYRAISKDAKAEPLGWSHFKGDTASGVAYRAIMYIPETLPKDFWTNMKSGINNVRLYVKRVFITDELGKDYMPRWLSFLKVTVDADDLPLNVNRETLQNHRFLKQLQRILIRKALDLFTRIAETEPERHKSMSKMFGNALRIGMLESHKDKVKIAKLLRFESTTTNYTSLEEYVERRKEGQKQIFYLCGTGETTSDLARSPFVEKLKARGYEVLLLNLPSDEPMMGALDTFMGMRTQDVAKKGLIYGDEDEDEAERRELAQAEKTYRPLLDWFKKEFSPRVADVVLTNRLVTSPCTIVVDNAGWSANMARIMAAQADAADEPMYNILKNLPRVLEINPKSPLMEGLLARVNELPEADDDSETAEGAELRELAQVLFDTTLVRSGFNVADPVSYFERVEALLRREIGVSLSAKADETVRPAPPTADAPLEEAQLEKDEAEAEEDIFAQFYTDEDKASWAGDKDSWVDFKDWKKTRDEL</sequence>
<dbReference type="PANTHER" id="PTHR11528">
    <property type="entry name" value="HEAT SHOCK PROTEIN 90 FAMILY MEMBER"/>
    <property type="match status" value="1"/>
</dbReference>
<protein>
    <submittedName>
        <fullName evidence="7">Putative cation-transporting ATPase</fullName>
    </submittedName>
</protein>
<dbReference type="PROSITE" id="PS00298">
    <property type="entry name" value="HSP90"/>
    <property type="match status" value="1"/>
</dbReference>
<dbReference type="Gene3D" id="3.40.50.11260">
    <property type="match status" value="1"/>
</dbReference>
<keyword evidence="3 5" id="KW-0067">ATP-binding</keyword>
<dbReference type="GO" id="GO:0005524">
    <property type="term" value="F:ATP binding"/>
    <property type="evidence" value="ECO:0007669"/>
    <property type="project" value="UniProtKB-KW"/>
</dbReference>
<evidence type="ECO:0000256" key="2">
    <source>
        <dbReference type="ARBA" id="ARBA00022741"/>
    </source>
</evidence>
<evidence type="ECO:0000256" key="5">
    <source>
        <dbReference type="PIRSR" id="PIRSR002583-1"/>
    </source>
</evidence>
<feature type="chain" id="PRO_5005245617" evidence="6">
    <location>
        <begin position="21"/>
        <end position="773"/>
    </location>
</feature>
<dbReference type="InterPro" id="IPR020575">
    <property type="entry name" value="Hsp90_N"/>
</dbReference>
<comment type="similarity">
    <text evidence="1">Belongs to the heat shock protein 90 family.</text>
</comment>
<evidence type="ECO:0000256" key="3">
    <source>
        <dbReference type="ARBA" id="ARBA00022840"/>
    </source>
</evidence>
<dbReference type="SUPFAM" id="SSF55874">
    <property type="entry name" value="ATPase domain of HSP90 chaperone/DNA topoisomerase II/histidine kinase"/>
    <property type="match status" value="1"/>
</dbReference>
<dbReference type="InterPro" id="IPR019805">
    <property type="entry name" value="Heat_shock_protein_90_CS"/>
</dbReference>
<feature type="binding site" evidence="5">
    <location>
        <begin position="127"/>
        <end position="128"/>
    </location>
    <ligand>
        <name>ATP</name>
        <dbReference type="ChEBI" id="CHEBI:30616"/>
    </ligand>
</feature>
<evidence type="ECO:0000313" key="7">
    <source>
        <dbReference type="EMBL" id="KLT45516.1"/>
    </source>
</evidence>
<dbReference type="Pfam" id="PF00183">
    <property type="entry name" value="HSP90"/>
    <property type="match status" value="1"/>
</dbReference>
<evidence type="ECO:0000256" key="1">
    <source>
        <dbReference type="ARBA" id="ARBA00008239"/>
    </source>
</evidence>
<evidence type="ECO:0000313" key="8">
    <source>
        <dbReference type="Proteomes" id="UP000053611"/>
    </source>
</evidence>
<keyword evidence="4" id="KW-0143">Chaperone</keyword>
<dbReference type="GeneID" id="28981747"/>
<dbReference type="Pfam" id="PF13589">
    <property type="entry name" value="HATPase_c_3"/>
    <property type="match status" value="1"/>
</dbReference>
<feature type="binding site" evidence="5">
    <location>
        <position position="120"/>
    </location>
    <ligand>
        <name>ATP</name>
        <dbReference type="ChEBI" id="CHEBI:30616"/>
    </ligand>
</feature>
<feature type="binding site" evidence="5">
    <location>
        <position position="390"/>
    </location>
    <ligand>
        <name>ATP</name>
        <dbReference type="ChEBI" id="CHEBI:30616"/>
    </ligand>
</feature>
<dbReference type="SUPFAM" id="SSF110942">
    <property type="entry name" value="HSP90 C-terminal domain"/>
    <property type="match status" value="1"/>
</dbReference>
<dbReference type="InterPro" id="IPR037196">
    <property type="entry name" value="HSP90_C"/>
</dbReference>
<dbReference type="Proteomes" id="UP000053611">
    <property type="component" value="Unassembled WGS sequence"/>
</dbReference>
<name>A0A0J0XWU1_9TREE</name>
<feature type="binding site" evidence="5">
    <location>
        <position position="112"/>
    </location>
    <ligand>
        <name>ATP</name>
        <dbReference type="ChEBI" id="CHEBI:30616"/>
    </ligand>
</feature>
<evidence type="ECO:0000256" key="6">
    <source>
        <dbReference type="SAM" id="SignalP"/>
    </source>
</evidence>
<feature type="signal peptide" evidence="6">
    <location>
        <begin position="1"/>
        <end position="20"/>
    </location>
</feature>
<keyword evidence="8" id="KW-1185">Reference proteome</keyword>
<keyword evidence="2 5" id="KW-0547">Nucleotide-binding</keyword>
<dbReference type="InterPro" id="IPR020568">
    <property type="entry name" value="Ribosomal_Su5_D2-typ_SF"/>
</dbReference>
<dbReference type="NCBIfam" id="NF003555">
    <property type="entry name" value="PRK05218.1"/>
    <property type="match status" value="1"/>
</dbReference>
<feature type="binding site" evidence="5">
    <location>
        <position position="63"/>
    </location>
    <ligand>
        <name>ATP</name>
        <dbReference type="ChEBI" id="CHEBI:30616"/>
    </ligand>
</feature>
<dbReference type="GO" id="GO:0016887">
    <property type="term" value="F:ATP hydrolysis activity"/>
    <property type="evidence" value="ECO:0007669"/>
    <property type="project" value="InterPro"/>
</dbReference>
<dbReference type="RefSeq" id="XP_018282007.1">
    <property type="nucleotide sequence ID" value="XM_018421144.1"/>
</dbReference>
<proteinExistence type="inferred from homology"/>
<gene>
    <name evidence="7" type="ORF">CC85DRAFT_269414</name>
</gene>
<dbReference type="HAMAP" id="MF_00505">
    <property type="entry name" value="HSP90"/>
    <property type="match status" value="1"/>
</dbReference>
<dbReference type="Gene3D" id="1.20.120.790">
    <property type="entry name" value="Heat shock protein 90, C-terminal domain"/>
    <property type="match status" value="1"/>
</dbReference>
<dbReference type="SUPFAM" id="SSF54211">
    <property type="entry name" value="Ribosomal protein S5 domain 2-like"/>
    <property type="match status" value="1"/>
</dbReference>
<dbReference type="GO" id="GO:0140662">
    <property type="term" value="F:ATP-dependent protein folding chaperone"/>
    <property type="evidence" value="ECO:0007669"/>
    <property type="project" value="InterPro"/>
</dbReference>
<dbReference type="GO" id="GO:0051082">
    <property type="term" value="F:unfolded protein binding"/>
    <property type="evidence" value="ECO:0007669"/>
    <property type="project" value="InterPro"/>
</dbReference>
<dbReference type="AlphaFoldDB" id="A0A0J0XWU1"/>
<dbReference type="CDD" id="cd16927">
    <property type="entry name" value="HATPase_Hsp90-like"/>
    <property type="match status" value="1"/>
</dbReference>
<dbReference type="PIRSF" id="PIRSF002583">
    <property type="entry name" value="Hsp90"/>
    <property type="match status" value="1"/>
</dbReference>
<dbReference type="PRINTS" id="PR00775">
    <property type="entry name" value="HEATSHOCK90"/>
</dbReference>
<accession>A0A0J0XWU1</accession>
<evidence type="ECO:0000256" key="4">
    <source>
        <dbReference type="ARBA" id="ARBA00023186"/>
    </source>
</evidence>
<dbReference type="InterPro" id="IPR036890">
    <property type="entry name" value="HATPase_C_sf"/>
</dbReference>
<dbReference type="Gene3D" id="3.30.565.10">
    <property type="entry name" value="Histidine kinase-like ATPase, C-terminal domain"/>
    <property type="match status" value="1"/>
</dbReference>
<dbReference type="STRING" id="879819.A0A0J0XWU1"/>
<dbReference type="Gene3D" id="3.30.230.80">
    <property type="match status" value="1"/>
</dbReference>
<reference evidence="7 8" key="1">
    <citation type="submission" date="2015-03" db="EMBL/GenBank/DDBJ databases">
        <title>Genomics and transcriptomics of the oil-accumulating basidiomycete yeast T. oleaginosus allow insights into substrate utilization and the diverse evolutionary trajectories of mating systems in fungi.</title>
        <authorList>
            <consortium name="DOE Joint Genome Institute"/>
            <person name="Kourist R."/>
            <person name="Kracht O."/>
            <person name="Bracharz F."/>
            <person name="Lipzen A."/>
            <person name="Nolan M."/>
            <person name="Ohm R."/>
            <person name="Grigoriev I."/>
            <person name="Sun S."/>
            <person name="Heitman J."/>
            <person name="Bruck T."/>
            <person name="Nowrousian M."/>
        </authorList>
    </citation>
    <scope>NUCLEOTIDE SEQUENCE [LARGE SCALE GENOMIC DNA]</scope>
    <source>
        <strain evidence="7 8">IBC0246</strain>
    </source>
</reference>
<feature type="binding site" evidence="5">
    <location>
        <begin position="149"/>
        <end position="154"/>
    </location>
    <ligand>
        <name>ATP</name>
        <dbReference type="ChEBI" id="CHEBI:30616"/>
    </ligand>
</feature>
<keyword evidence="6" id="KW-0732">Signal</keyword>